<sequence length="1497" mass="164495">MSSRASIGVPQRQPPSRSLSSSGTLSQRPAHKRTLSSQYLPPSPVRNNSADFPPSSSDPGPGAATTSSNSQAGNVAQTQYGTPRRGGSRLRLELANDGITHSGFVESPTNAGSAIDLSKPFTPSRRGLASADNSDNNPPLPMPRRRCRFALPDLKKHVAAPAPAPVKKDNRPKPYSIEAPPAAPRWALVSGGGKDSQHRSASTSAPSMGHADFSPWTGDGPEDHFTQSFIQNGYFDKGPFGQAENGTGKSAIFPSLKHKTGLYALSTVFTGLLGARRHSGQITSPSTFKPPPRVTVTDTKREAWLKDLANPASSLRRLSRTVPHGIRGKGLLDQCLNKNMPTDRAVWLAKCVGANEIRAFKRKGVNGAVVMGGEAKWIRDWTVFVEQFVDGVVASFGDPDWKNKVNYAVRLATQLYAEHLLDREHYMEWVVLGIENCPNSKLPMYLLIMQIYWKDLLRLRKYGRRLVAALLSQYSTIQNHPDRDIFAPLAARLVQLIKTLVLSTSVNFVSPSTWPKHKDVLAAALPADDSAILAAHRVISSRNEQLLSSARAPAARGIMVKHLDGALQAPIPEDLPIRCWNMFKGKDSSVRTTLEWCTSSYRPGLSKIYIAHRLLSAWAGLGLNTTDAVLGFMTALYHLVSELVRSGHFEPMAYMQWLIARGGLYDSSGVDQDGPATTRLLVELPIFALPDSLRTMRANMLGRAGYSVDDEATNTEMAVNSVKSSLGLHWTDAPQTGSISVDKLCRRIRRSSRALKVEVGQCLRRIFVLEMAQAQTASKEVLRFPTPTFLAARSILEAAEDFRTLGELLKTASDLFDADILSSCADTLNLHLPTLCALGIAKDVFESLVKRLGNLSQTQGVVAVRPLLTSMAMLVPRIPGQDALVNHLNDAIRNDRNSAVDASSPVSDNMAARIQDEEGELLDEIEKRLANKTSMDRTTMNSFLNKIIPKIQACWLKADERLRAYGSLLARLRYFDTQHFDSFMTKWVLGIRNPQSRPPLGQIFPLMVVVGCLNFSIILTTTGDAVSVAARPNMAAKAGGRPQTYVQEVLELFTAPPSSKELLTPEEAYRFRILQAQAPKTHFKEMVVLVRNALAEYCSANSQEDASAVPLANEKARDRLEGLLRSLVLIDQQNVPKLLNLKALDPAVGKMLDSITTRLLLPDEAPGRQFTFEQVLGLANELTLPFCQLKLNQCMAMVETSGANAQDRLQTQLEVYSKAMDDAIDSHNITWTGILPWLPAEVSQHLLTLAQTRLFNLLPSMKNLIPADESFAVAETLLSVIDILSRGRPTQLASNVVDRLADLWEVLASPSDEEVKIGVLLKWLPLMLSLLALHAPVQEPANKQNGEVRGRALLVLTGLLQELEGLSPLAICNPDIPSNHLSQLTQRTFDLALLLVDTLPDEARQQCIRHLRDALSDPRLRYIFSYAPQPHDNLMLAHKDKPATPAGQRPRGGGGVAGERLGAFTFRRWEILNEPTPNIGENDTSLDLRLFEGIKLQ</sequence>
<dbReference type="GO" id="GO:0006357">
    <property type="term" value="P:regulation of transcription by RNA polymerase II"/>
    <property type="evidence" value="ECO:0007669"/>
    <property type="project" value="InterPro"/>
</dbReference>
<evidence type="ECO:0000256" key="11">
    <source>
        <dbReference type="ARBA" id="ARBA00032010"/>
    </source>
</evidence>
<dbReference type="RefSeq" id="XP_040776008.1">
    <property type="nucleotide sequence ID" value="XM_040924753.1"/>
</dbReference>
<evidence type="ECO:0000256" key="2">
    <source>
        <dbReference type="ARBA" id="ARBA00010289"/>
    </source>
</evidence>
<comment type="similarity">
    <text evidence="2">Belongs to the Mediator complex subunit 12 family.</text>
</comment>
<dbReference type="Pfam" id="PF09497">
    <property type="entry name" value="Med12"/>
    <property type="match status" value="1"/>
</dbReference>
<feature type="region of interest" description="Disordered" evidence="12">
    <location>
        <begin position="1"/>
        <end position="88"/>
    </location>
</feature>
<keyword evidence="7" id="KW-0010">Activator</keyword>
<protein>
    <recommendedName>
        <fullName evidence="4">Mediator of RNA polymerase II transcription subunit 12</fullName>
    </recommendedName>
    <alternativeName>
        <fullName evidence="11">Mediator complex subunit 12</fullName>
    </alternativeName>
</protein>
<dbReference type="Pfam" id="PF25326">
    <property type="entry name" value="ARM_SRB8"/>
    <property type="match status" value="1"/>
</dbReference>
<keyword evidence="15" id="KW-1185">Reference proteome</keyword>
<reference evidence="14" key="1">
    <citation type="journal article" date="2020" name="Phytopathology">
        <title>Genome sequence of the chestnut blight fungus Cryphonectria parasitica EP155: A fundamental resource for an archetypical invasive plant pathogen.</title>
        <authorList>
            <person name="Crouch J.A."/>
            <person name="Dawe A."/>
            <person name="Aerts A."/>
            <person name="Barry K."/>
            <person name="Churchill A.C.L."/>
            <person name="Grimwood J."/>
            <person name="Hillman B."/>
            <person name="Milgroom M.G."/>
            <person name="Pangilinan J."/>
            <person name="Smith M."/>
            <person name="Salamov A."/>
            <person name="Schmutz J."/>
            <person name="Yadav J."/>
            <person name="Grigoriev I.V."/>
            <person name="Nuss D."/>
        </authorList>
    </citation>
    <scope>NUCLEOTIDE SEQUENCE</scope>
    <source>
        <strain evidence="14">EP155</strain>
    </source>
</reference>
<evidence type="ECO:0000256" key="5">
    <source>
        <dbReference type="ARBA" id="ARBA00022491"/>
    </source>
</evidence>
<feature type="domain" description="Mediator complex subunit Med12" evidence="13">
    <location>
        <begin position="287"/>
        <end position="350"/>
    </location>
</feature>
<evidence type="ECO:0000256" key="6">
    <source>
        <dbReference type="ARBA" id="ARBA00023015"/>
    </source>
</evidence>
<feature type="region of interest" description="Disordered" evidence="12">
    <location>
        <begin position="100"/>
        <end position="142"/>
    </location>
</feature>
<comment type="function">
    <text evidence="10">Component of the SRB8-11 complex. The SRB8-11 complex is a regulatory module of the Mediator complex which is itself involved in regulation of basal and activated RNA polymerase II-dependent transcription. The SRB8-11 complex may be involved in the transcriptional repression of a subset of genes regulated by Mediator. It may inhibit the association of the Mediator complex with RNA polymerase II to form the holoenzyme complex.</text>
</comment>
<feature type="region of interest" description="Disordered" evidence="12">
    <location>
        <begin position="160"/>
        <end position="222"/>
    </location>
</feature>
<dbReference type="GO" id="GO:0003712">
    <property type="term" value="F:transcription coregulator activity"/>
    <property type="evidence" value="ECO:0007669"/>
    <property type="project" value="InterPro"/>
</dbReference>
<organism evidence="14 15">
    <name type="scientific">Cryphonectria parasitica (strain ATCC 38755 / EP155)</name>
    <dbReference type="NCBI Taxonomy" id="660469"/>
    <lineage>
        <taxon>Eukaryota</taxon>
        <taxon>Fungi</taxon>
        <taxon>Dikarya</taxon>
        <taxon>Ascomycota</taxon>
        <taxon>Pezizomycotina</taxon>
        <taxon>Sordariomycetes</taxon>
        <taxon>Sordariomycetidae</taxon>
        <taxon>Diaporthales</taxon>
        <taxon>Cryphonectriaceae</taxon>
        <taxon>Cryphonectria-Endothia species complex</taxon>
        <taxon>Cryphonectria</taxon>
    </lineage>
</organism>
<dbReference type="SMART" id="SM01281">
    <property type="entry name" value="Med12"/>
    <property type="match status" value="1"/>
</dbReference>
<keyword evidence="8" id="KW-0804">Transcription</keyword>
<comment type="subcellular location">
    <subcellularLocation>
        <location evidence="1">Nucleus</location>
    </subcellularLocation>
</comment>
<evidence type="ECO:0000256" key="3">
    <source>
        <dbReference type="ARBA" id="ARBA00011629"/>
    </source>
</evidence>
<proteinExistence type="inferred from homology"/>
<comment type="caution">
    <text evidence="14">The sequence shown here is derived from an EMBL/GenBank/DDBJ whole genome shotgun (WGS) entry which is preliminary data.</text>
</comment>
<evidence type="ECO:0000256" key="4">
    <source>
        <dbReference type="ARBA" id="ARBA00019622"/>
    </source>
</evidence>
<dbReference type="InterPro" id="IPR057344">
    <property type="entry name" value="ARM_SRB8"/>
</dbReference>
<evidence type="ECO:0000313" key="14">
    <source>
        <dbReference type="EMBL" id="KAF3765047.1"/>
    </source>
</evidence>
<evidence type="ECO:0000256" key="8">
    <source>
        <dbReference type="ARBA" id="ARBA00023163"/>
    </source>
</evidence>
<keyword evidence="5" id="KW-0678">Repressor</keyword>
<dbReference type="OrthoDB" id="20828at2759"/>
<dbReference type="PANTHER" id="PTHR46567:SF1">
    <property type="entry name" value="MEDIATOR OF RNA POLYMERASE II TRANSCRIPTION SUBUNIT 12"/>
    <property type="match status" value="1"/>
</dbReference>
<dbReference type="EMBL" id="MU032348">
    <property type="protein sequence ID" value="KAF3765047.1"/>
    <property type="molecule type" value="Genomic_DNA"/>
</dbReference>
<accession>A0A9P5CP59</accession>
<feature type="compositionally biased region" description="Low complexity" evidence="12">
    <location>
        <begin position="49"/>
        <end position="64"/>
    </location>
</feature>
<dbReference type="GeneID" id="63841882"/>
<comment type="subunit">
    <text evidence="3">Component of the SRB8-11 complex, which itself associates with the Mediator complex.</text>
</comment>
<keyword evidence="6" id="KW-0805">Transcription regulation</keyword>
<evidence type="ECO:0000256" key="1">
    <source>
        <dbReference type="ARBA" id="ARBA00004123"/>
    </source>
</evidence>
<evidence type="ECO:0000256" key="12">
    <source>
        <dbReference type="SAM" id="MobiDB-lite"/>
    </source>
</evidence>
<dbReference type="PANTHER" id="PTHR46567">
    <property type="entry name" value="MEDIATOR OF RNA POLYMERASE II TRANSCRIPTION SUBUNIT 12"/>
    <property type="match status" value="1"/>
</dbReference>
<feature type="compositionally biased region" description="Low complexity" evidence="12">
    <location>
        <begin position="10"/>
        <end position="28"/>
    </location>
</feature>
<name>A0A9P5CP59_CRYP1</name>
<dbReference type="InterPro" id="IPR019035">
    <property type="entry name" value="Mediator_Med12"/>
</dbReference>
<dbReference type="Proteomes" id="UP000803844">
    <property type="component" value="Unassembled WGS sequence"/>
</dbReference>
<evidence type="ECO:0000313" key="15">
    <source>
        <dbReference type="Proteomes" id="UP000803844"/>
    </source>
</evidence>
<evidence type="ECO:0000256" key="10">
    <source>
        <dbReference type="ARBA" id="ARBA00025661"/>
    </source>
</evidence>
<feature type="compositionally biased region" description="Polar residues" evidence="12">
    <location>
        <begin position="65"/>
        <end position="81"/>
    </location>
</feature>
<dbReference type="GO" id="GO:0016592">
    <property type="term" value="C:mediator complex"/>
    <property type="evidence" value="ECO:0007669"/>
    <property type="project" value="InterPro"/>
</dbReference>
<keyword evidence="9" id="KW-0539">Nucleus</keyword>
<evidence type="ECO:0000259" key="13">
    <source>
        <dbReference type="SMART" id="SM01281"/>
    </source>
</evidence>
<evidence type="ECO:0000256" key="7">
    <source>
        <dbReference type="ARBA" id="ARBA00023159"/>
    </source>
</evidence>
<feature type="compositionally biased region" description="Polar residues" evidence="12">
    <location>
        <begin position="35"/>
        <end position="48"/>
    </location>
</feature>
<evidence type="ECO:0000256" key="9">
    <source>
        <dbReference type="ARBA" id="ARBA00023242"/>
    </source>
</evidence>
<gene>
    <name evidence="14" type="primary">Srb8</name>
    <name evidence="14" type="ORF">M406DRAFT_61958</name>
</gene>